<feature type="domain" description="BTB" evidence="18">
    <location>
        <begin position="527"/>
        <end position="601"/>
    </location>
</feature>
<feature type="compositionally biased region" description="Polar residues" evidence="17">
    <location>
        <begin position="175"/>
        <end position="190"/>
    </location>
</feature>
<feature type="compositionally biased region" description="Low complexity" evidence="17">
    <location>
        <begin position="976"/>
        <end position="985"/>
    </location>
</feature>
<feature type="compositionally biased region" description="Pro residues" evidence="17">
    <location>
        <begin position="39"/>
        <end position="50"/>
    </location>
</feature>
<dbReference type="Pfam" id="PF09494">
    <property type="entry name" value="Slx4"/>
    <property type="match status" value="1"/>
</dbReference>
<keyword evidence="10" id="KW-0832">Ubl conjugation</keyword>
<dbReference type="GO" id="GO:0004519">
    <property type="term" value="F:endonuclease activity"/>
    <property type="evidence" value="ECO:0007669"/>
    <property type="project" value="UniProtKB-KW"/>
</dbReference>
<evidence type="ECO:0000256" key="1">
    <source>
        <dbReference type="ARBA" id="ARBA00004123"/>
    </source>
</evidence>
<evidence type="ECO:0000256" key="14">
    <source>
        <dbReference type="ARBA" id="ARBA00029496"/>
    </source>
</evidence>
<evidence type="ECO:0000313" key="19">
    <source>
        <dbReference type="EMBL" id="GLD60824.1"/>
    </source>
</evidence>
<accession>A0AAD3R896</accession>
<feature type="region of interest" description="Disordered" evidence="17">
    <location>
        <begin position="355"/>
        <end position="415"/>
    </location>
</feature>
<feature type="region of interest" description="Disordered" evidence="17">
    <location>
        <begin position="1442"/>
        <end position="1498"/>
    </location>
</feature>
<dbReference type="InterPro" id="IPR000210">
    <property type="entry name" value="BTB/POZ_dom"/>
</dbReference>
<sequence>MQQFKRESPQRMTHKDQSQPTNQENNSGHHPQPQRQAGPPSPLRADPPQPCSSHLQVESDEALALRLQQELDREAAEAETVDLKDEGLFFCQICHRDLSHMTPDGRTQHLNRCLDKSEESAPAAPPPPPGVPDCPICGKKFKSQKSRSAHLKRCSSDMGVSPAVLLEALQRQAEETQNALTTNTVAQTGGTKRKGPSKPGLPARKKPRKKTNPLDEDTMVALALSSSMLEQEREAGRELQTEIAVSHTSMAPELKWRPDAGKGRGKKKKGAVPRPPPLLLVQDAQEALMRLQERVSALLLRTRPPTPPTPTRCPSSLPGWSGAAPLWEKSALLNGSSTRLSDFYTPELREFITPWESATTNEASSSDGNRPESSLQPVSEGTPVTRTRSSILPSSAQTVASSPAPSTPGTGQLPVGSQALRDLMEVAEDSMTLTQCGYTTSGPDKDKQSRVSLSTNLHLSGFVLEEAEEQADLCSSGFLPETVHTLSEDTRSRDQPRADTEQGSHRSVALSRLASNLSSMVNNPQLSDLQLQVDSGEVYFAHSFMVYARCPLLAEMVHESGFGVREEGMPAAQRVLMSDVPGQAVFTLLQYLYTAHCSIPASLRPHVLELASRFDLQELQQLCELHQEEADDTNHEENVNDQTGQAFIELLRSMWTEEDEEDEGTDTDGAKDEERGLEENGQTDDVTSDPSLDRCYSRLFSDSSGVSEEKDPSPSSSSTSGLPKTHTSQSQKGHSSCKPSCKFSSRTLLQSSPSLVDDLFPSPPPSTSNLPIPGLSPAQLGNWGGGGDKGTDAVEWATVKESPSLKRESQSPRSICVAVSPGSPLKKEEPELIVLSDSSEEMEVDLAVLSSRSPSPCSPCTIQNLQSYTRIKPQSVPRSTGPTVENRVFSSLEFSPGDPPAASVQRPPGSGCEQSPVDCSPEVSWLIPSTPVQPRRCSSSTQTKSSMCRTQLFPKGDSSSPSSSSPGPRLHNRLKTSSSRTRASAQTGPTGSSVPRLKPDEAGPSSSSSDLSFSPKGNSNYNSSKSREEFAPPLCQPKFSRLSSSTHCHPLQTSLNQDIPLHIQPQPHSSTPLHTELDPRPVLPAASPFHSSLEKQRSNSQGRDRAPSESPEKTELVSFHLSPLSNPSDLPSSSSHRGLQSSQRHSKSSSESGCSVESSSQKRTGIRNEEGEGKTDCENKDTCDEGEQEEAEEEGRETEVAESSFRQSFMDEPPIAFNDSWGLDACVEANPGYFSLRLEDSTGSNQQERSQGQRETPRSSSSTDCPSLPMKSSPSKAHSAPPFATIQARTSPSFTPTPPNPNNSFLDSKIWDSWVEEDAVEALPLSQRVNPSAQLKTPVLSRSKKRRSLVPITPMPHYSDMDTPELKNKLNRFGVRPLPKRQMILKLKEIHQYTHQLVSSDSEDEAPTAGRAAQKPPPTTSAAAGSRPVSCARTVTFKEPRAPAAISPLKHKEGEEELLSASQGSNTSSTAASEESERSNPVLCLSSDGDSDSDGGISASQAANRLQDRLQAVRSFILSDSGLYSQILQYQPLVLSQLQERLKAAGIRLGAAKLVDYLDSQCITFTTAKPGHPAPSRRRGKKTKAAGERGAKRKKAVTAMI</sequence>
<evidence type="ECO:0000256" key="16">
    <source>
        <dbReference type="ARBA" id="ARBA00076095"/>
    </source>
</evidence>
<keyword evidence="4" id="KW-0597">Phosphoprotein</keyword>
<evidence type="ECO:0000256" key="2">
    <source>
        <dbReference type="ARBA" id="ARBA00006661"/>
    </source>
</evidence>
<feature type="compositionally biased region" description="Basic and acidic residues" evidence="17">
    <location>
        <begin position="668"/>
        <end position="678"/>
    </location>
</feature>
<feature type="region of interest" description="Disordered" evidence="17">
    <location>
        <begin position="1569"/>
        <end position="1601"/>
    </location>
</feature>
<dbReference type="GO" id="GO:0006281">
    <property type="term" value="P:DNA repair"/>
    <property type="evidence" value="ECO:0007669"/>
    <property type="project" value="UniProtKB-KW"/>
</dbReference>
<keyword evidence="11" id="KW-0233">DNA recombination</keyword>
<dbReference type="PANTHER" id="PTHR21541">
    <property type="entry name" value="BTB POZ DOMAIN CONTAINING 12"/>
    <property type="match status" value="1"/>
</dbReference>
<keyword evidence="7" id="KW-0227">DNA damage</keyword>
<keyword evidence="6" id="KW-0677">Repeat</keyword>
<evidence type="ECO:0000256" key="3">
    <source>
        <dbReference type="ARBA" id="ARBA00022499"/>
    </source>
</evidence>
<evidence type="ECO:0000256" key="5">
    <source>
        <dbReference type="ARBA" id="ARBA00022723"/>
    </source>
</evidence>
<feature type="region of interest" description="Disordered" evidence="17">
    <location>
        <begin position="255"/>
        <end position="276"/>
    </location>
</feature>
<feature type="compositionally biased region" description="Low complexity" evidence="17">
    <location>
        <begin position="1121"/>
        <end position="1159"/>
    </location>
</feature>
<dbReference type="EMBL" id="BRZM01000043">
    <property type="protein sequence ID" value="GLD60824.1"/>
    <property type="molecule type" value="Genomic_DNA"/>
</dbReference>
<keyword evidence="12" id="KW-0234">DNA repair</keyword>
<feature type="region of interest" description="Disordered" evidence="17">
    <location>
        <begin position="1396"/>
        <end position="1429"/>
    </location>
</feature>
<keyword evidence="8" id="KW-0863">Zinc-finger</keyword>
<feature type="region of interest" description="Disordered" evidence="17">
    <location>
        <begin position="175"/>
        <end position="216"/>
    </location>
</feature>
<dbReference type="GO" id="GO:0008270">
    <property type="term" value="F:zinc ion binding"/>
    <property type="evidence" value="ECO:0007669"/>
    <property type="project" value="UniProtKB-KW"/>
</dbReference>
<keyword evidence="5" id="KW-0479">Metal-binding</keyword>
<evidence type="ECO:0000313" key="20">
    <source>
        <dbReference type="Proteomes" id="UP001279410"/>
    </source>
</evidence>
<evidence type="ECO:0000256" key="17">
    <source>
        <dbReference type="SAM" id="MobiDB-lite"/>
    </source>
</evidence>
<evidence type="ECO:0000256" key="10">
    <source>
        <dbReference type="ARBA" id="ARBA00022843"/>
    </source>
</evidence>
<feature type="region of interest" description="Disordered" evidence="17">
    <location>
        <begin position="1"/>
        <end position="59"/>
    </location>
</feature>
<evidence type="ECO:0000256" key="4">
    <source>
        <dbReference type="ARBA" id="ARBA00022553"/>
    </source>
</evidence>
<reference evidence="19" key="1">
    <citation type="submission" date="2022-08" db="EMBL/GenBank/DDBJ databases">
        <title>Genome sequencing of akame (Lates japonicus).</title>
        <authorList>
            <person name="Hashiguchi Y."/>
            <person name="Takahashi H."/>
        </authorList>
    </citation>
    <scope>NUCLEOTIDE SEQUENCE</scope>
    <source>
        <strain evidence="19">Kochi</strain>
    </source>
</reference>
<feature type="compositionally biased region" description="Pro residues" evidence="17">
    <location>
        <begin position="123"/>
        <end position="132"/>
    </location>
</feature>
<dbReference type="Pfam" id="PF00651">
    <property type="entry name" value="BTB"/>
    <property type="match status" value="1"/>
</dbReference>
<evidence type="ECO:0000256" key="6">
    <source>
        <dbReference type="ARBA" id="ARBA00022737"/>
    </source>
</evidence>
<feature type="compositionally biased region" description="Basic and acidic residues" evidence="17">
    <location>
        <begin position="1092"/>
        <end position="1115"/>
    </location>
</feature>
<dbReference type="FunFam" id="3.30.710.10:FF:000116">
    <property type="entry name" value="SLX4 structure-specific endonuclease subunit"/>
    <property type="match status" value="1"/>
</dbReference>
<feature type="region of interest" description="Disordered" evidence="17">
    <location>
        <begin position="484"/>
        <end position="506"/>
    </location>
</feature>
<feature type="compositionally biased region" description="Basic residues" evidence="17">
    <location>
        <begin position="1575"/>
        <end position="1584"/>
    </location>
</feature>
<dbReference type="InterPro" id="IPR018574">
    <property type="entry name" value="Structure-sp_endonuc_su_Slx4"/>
</dbReference>
<dbReference type="InterPro" id="IPR011333">
    <property type="entry name" value="SKP1/BTB/POZ_sf"/>
</dbReference>
<dbReference type="GO" id="GO:0006260">
    <property type="term" value="P:DNA replication"/>
    <property type="evidence" value="ECO:0007669"/>
    <property type="project" value="InterPro"/>
</dbReference>
<feature type="region of interest" description="Disordered" evidence="17">
    <location>
        <begin position="657"/>
        <end position="824"/>
    </location>
</feature>
<proteinExistence type="inferred from homology"/>
<dbReference type="PANTHER" id="PTHR21541:SF3">
    <property type="entry name" value="STRUCTURE-SPECIFIC ENDONUCLEASE SUBUNIT SLX4"/>
    <property type="match status" value="1"/>
</dbReference>
<dbReference type="SMART" id="SM00225">
    <property type="entry name" value="BTB"/>
    <property type="match status" value="1"/>
</dbReference>
<keyword evidence="19" id="KW-0255">Endonuclease</keyword>
<comment type="subcellular location">
    <subcellularLocation>
        <location evidence="1">Nucleus</location>
    </subcellularLocation>
</comment>
<comment type="caution">
    <text evidence="19">The sequence shown here is derived from an EMBL/GenBank/DDBJ whole genome shotgun (WGS) entry which is preliminary data.</text>
</comment>
<feature type="compositionally biased region" description="Acidic residues" evidence="17">
    <location>
        <begin position="1184"/>
        <end position="1196"/>
    </location>
</feature>
<feature type="compositionally biased region" description="Low complexity" evidence="17">
    <location>
        <begin position="1269"/>
        <end position="1282"/>
    </location>
</feature>
<evidence type="ECO:0000256" key="7">
    <source>
        <dbReference type="ARBA" id="ARBA00022763"/>
    </source>
</evidence>
<keyword evidence="19" id="KW-0378">Hydrolase</keyword>
<dbReference type="PROSITE" id="PS50097">
    <property type="entry name" value="BTB"/>
    <property type="match status" value="1"/>
</dbReference>
<dbReference type="Gene3D" id="3.30.710.10">
    <property type="entry name" value="Potassium Channel Kv1.1, Chain A"/>
    <property type="match status" value="1"/>
</dbReference>
<feature type="compositionally biased region" description="Basic and acidic residues" evidence="17">
    <location>
        <begin position="1"/>
        <end position="17"/>
    </location>
</feature>
<dbReference type="GO" id="GO:0033557">
    <property type="term" value="C:Slx1-Slx4 complex"/>
    <property type="evidence" value="ECO:0007669"/>
    <property type="project" value="InterPro"/>
</dbReference>
<keyword evidence="19" id="KW-0540">Nuclease</keyword>
<feature type="compositionally biased region" description="Basic and acidic residues" evidence="17">
    <location>
        <begin position="1166"/>
        <end position="1183"/>
    </location>
</feature>
<feature type="compositionally biased region" description="Polar residues" evidence="17">
    <location>
        <begin position="1041"/>
        <end position="1057"/>
    </location>
</feature>
<evidence type="ECO:0000256" key="12">
    <source>
        <dbReference type="ARBA" id="ARBA00023204"/>
    </source>
</evidence>
<evidence type="ECO:0000256" key="15">
    <source>
        <dbReference type="ARBA" id="ARBA00064578"/>
    </source>
</evidence>
<keyword evidence="20" id="KW-1185">Reference proteome</keyword>
<feature type="compositionally biased region" description="Polar residues" evidence="17">
    <location>
        <begin position="1241"/>
        <end position="1250"/>
    </location>
</feature>
<feature type="region of interest" description="Disordered" evidence="17">
    <location>
        <begin position="114"/>
        <end position="133"/>
    </location>
</feature>
<evidence type="ECO:0000256" key="9">
    <source>
        <dbReference type="ARBA" id="ARBA00022833"/>
    </source>
</evidence>
<organism evidence="19 20">
    <name type="scientific">Lates japonicus</name>
    <name type="common">Japanese lates</name>
    <dbReference type="NCBI Taxonomy" id="270547"/>
    <lineage>
        <taxon>Eukaryota</taxon>
        <taxon>Metazoa</taxon>
        <taxon>Chordata</taxon>
        <taxon>Craniata</taxon>
        <taxon>Vertebrata</taxon>
        <taxon>Euteleostomi</taxon>
        <taxon>Actinopterygii</taxon>
        <taxon>Neopterygii</taxon>
        <taxon>Teleostei</taxon>
        <taxon>Neoteleostei</taxon>
        <taxon>Acanthomorphata</taxon>
        <taxon>Carangaria</taxon>
        <taxon>Carangaria incertae sedis</taxon>
        <taxon>Centropomidae</taxon>
        <taxon>Lates</taxon>
    </lineage>
</organism>
<comment type="similarity">
    <text evidence="2">Belongs to the SLX4 family.</text>
</comment>
<evidence type="ECO:0000256" key="8">
    <source>
        <dbReference type="ARBA" id="ARBA00022771"/>
    </source>
</evidence>
<dbReference type="GO" id="GO:0000712">
    <property type="term" value="P:resolution of meiotic recombination intermediates"/>
    <property type="evidence" value="ECO:0007669"/>
    <property type="project" value="TreeGrafter"/>
</dbReference>
<feature type="compositionally biased region" description="Low complexity" evidence="17">
    <location>
        <begin position="1005"/>
        <end position="1014"/>
    </location>
</feature>
<feature type="region of interest" description="Disordered" evidence="17">
    <location>
        <begin position="871"/>
        <end position="1219"/>
    </location>
</feature>
<evidence type="ECO:0000256" key="11">
    <source>
        <dbReference type="ARBA" id="ARBA00023172"/>
    </source>
</evidence>
<feature type="compositionally biased region" description="Polar residues" evidence="17">
    <location>
        <begin position="18"/>
        <end position="35"/>
    </location>
</feature>
<feature type="compositionally biased region" description="Polar residues" evidence="17">
    <location>
        <begin position="721"/>
        <end position="754"/>
    </location>
</feature>
<evidence type="ECO:0000259" key="18">
    <source>
        <dbReference type="PROSITE" id="PS50097"/>
    </source>
</evidence>
<comment type="subunit">
    <text evidence="15">Forms a heterodimer with SLX1A/GIYD1. Interacts with ERCC4/XPF; catalytic subunit of the ERCC4-ERCC1 endonuclease. Interacts with MUS81; catalytic subunit of the MUS81-EME1 endonuclease. Interacts with MSH2; component of the MSH2-MSH3 mismatch repair complex. Interacts with TERF2-TERF2IP. Interacts with PLK1 and SLX4IP.</text>
</comment>
<dbReference type="SUPFAM" id="SSF54695">
    <property type="entry name" value="POZ domain"/>
    <property type="match status" value="1"/>
</dbReference>
<feature type="compositionally biased region" description="Basic and acidic residues" evidence="17">
    <location>
        <begin position="486"/>
        <end position="504"/>
    </location>
</feature>
<keyword evidence="13" id="KW-0539">Nucleus</keyword>
<dbReference type="GO" id="GO:0032206">
    <property type="term" value="P:positive regulation of telomere maintenance"/>
    <property type="evidence" value="ECO:0007669"/>
    <property type="project" value="UniProtKB-ARBA"/>
</dbReference>
<dbReference type="CDD" id="cd22999">
    <property type="entry name" value="SAP_SLX4"/>
    <property type="match status" value="1"/>
</dbReference>
<evidence type="ECO:0000256" key="13">
    <source>
        <dbReference type="ARBA" id="ARBA00023242"/>
    </source>
</evidence>
<feature type="compositionally biased region" description="Polar residues" evidence="17">
    <location>
        <begin position="1015"/>
        <end position="1024"/>
    </location>
</feature>
<feature type="region of interest" description="Disordered" evidence="17">
    <location>
        <begin position="1236"/>
        <end position="1307"/>
    </location>
</feature>
<keyword evidence="3" id="KW-1017">Isopeptide bond</keyword>
<feature type="compositionally biased region" description="Polar residues" evidence="17">
    <location>
        <begin position="876"/>
        <end position="893"/>
    </location>
</feature>
<feature type="compositionally biased region" description="Basic residues" evidence="17">
    <location>
        <begin position="1591"/>
        <end position="1601"/>
    </location>
</feature>
<gene>
    <name evidence="19" type="ORF">AKAME5_001269100</name>
</gene>
<keyword evidence="9" id="KW-0862">Zinc</keyword>
<protein>
    <recommendedName>
        <fullName evidence="14">Structure-specific endonuclease subunit SLX4</fullName>
    </recommendedName>
    <alternativeName>
        <fullName evidence="16">BTB/POZ domain-containing protein 12</fullName>
    </alternativeName>
</protein>
<dbReference type="Proteomes" id="UP001279410">
    <property type="component" value="Unassembled WGS sequence"/>
</dbReference>
<feature type="compositionally biased region" description="Acidic residues" evidence="17">
    <location>
        <begin position="657"/>
        <end position="666"/>
    </location>
</feature>
<feature type="compositionally biased region" description="Polar residues" evidence="17">
    <location>
        <begin position="356"/>
        <end position="410"/>
    </location>
</feature>
<feature type="compositionally biased region" description="Polar residues" evidence="17">
    <location>
        <begin position="930"/>
        <end position="949"/>
    </location>
</feature>
<dbReference type="GO" id="GO:0090656">
    <property type="term" value="P:t-circle formation"/>
    <property type="evidence" value="ECO:0007669"/>
    <property type="project" value="UniProtKB-ARBA"/>
</dbReference>
<name>A0AAD3R896_LATJO</name>